<reference evidence="2" key="1">
    <citation type="submission" date="2022-06" db="EMBL/GenBank/DDBJ databases">
        <title>Genome Sequence of Candolleomyces eurysporus.</title>
        <authorList>
            <person name="Buettner E."/>
        </authorList>
    </citation>
    <scope>NUCLEOTIDE SEQUENCE</scope>
    <source>
        <strain evidence="2">VTCC 930004</strain>
    </source>
</reference>
<dbReference type="Proteomes" id="UP001140091">
    <property type="component" value="Unassembled WGS sequence"/>
</dbReference>
<dbReference type="AlphaFoldDB" id="A0A9W8JJI8"/>
<gene>
    <name evidence="2" type="ORF">H1R20_g1167</name>
</gene>
<evidence type="ECO:0000313" key="3">
    <source>
        <dbReference type="Proteomes" id="UP001140091"/>
    </source>
</evidence>
<proteinExistence type="predicted"/>
<name>A0A9W8JJI8_9AGAR</name>
<feature type="region of interest" description="Disordered" evidence="1">
    <location>
        <begin position="288"/>
        <end position="309"/>
    </location>
</feature>
<accession>A0A9W8JJI8</accession>
<protein>
    <submittedName>
        <fullName evidence="2">Uncharacterized protein</fullName>
    </submittedName>
</protein>
<keyword evidence="3" id="KW-1185">Reference proteome</keyword>
<comment type="caution">
    <text evidence="2">The sequence shown here is derived from an EMBL/GenBank/DDBJ whole genome shotgun (WGS) entry which is preliminary data.</text>
</comment>
<dbReference type="EMBL" id="JANBPK010000256">
    <property type="protein sequence ID" value="KAJ2935926.1"/>
    <property type="molecule type" value="Genomic_DNA"/>
</dbReference>
<feature type="compositionally biased region" description="Basic and acidic residues" evidence="1">
    <location>
        <begin position="202"/>
        <end position="214"/>
    </location>
</feature>
<feature type="compositionally biased region" description="Polar residues" evidence="1">
    <location>
        <begin position="288"/>
        <end position="300"/>
    </location>
</feature>
<feature type="compositionally biased region" description="Polar residues" evidence="1">
    <location>
        <begin position="137"/>
        <end position="152"/>
    </location>
</feature>
<evidence type="ECO:0000256" key="1">
    <source>
        <dbReference type="SAM" id="MobiDB-lite"/>
    </source>
</evidence>
<organism evidence="2 3">
    <name type="scientific">Candolleomyces eurysporus</name>
    <dbReference type="NCBI Taxonomy" id="2828524"/>
    <lineage>
        <taxon>Eukaryota</taxon>
        <taxon>Fungi</taxon>
        <taxon>Dikarya</taxon>
        <taxon>Basidiomycota</taxon>
        <taxon>Agaricomycotina</taxon>
        <taxon>Agaricomycetes</taxon>
        <taxon>Agaricomycetidae</taxon>
        <taxon>Agaricales</taxon>
        <taxon>Agaricineae</taxon>
        <taxon>Psathyrellaceae</taxon>
        <taxon>Candolleomyces</taxon>
    </lineage>
</organism>
<evidence type="ECO:0000313" key="2">
    <source>
        <dbReference type="EMBL" id="KAJ2935926.1"/>
    </source>
</evidence>
<feature type="region of interest" description="Disordered" evidence="1">
    <location>
        <begin position="131"/>
        <end position="174"/>
    </location>
</feature>
<feature type="region of interest" description="Disordered" evidence="1">
    <location>
        <begin position="202"/>
        <end position="228"/>
    </location>
</feature>
<sequence length="813" mass="90999">MLLEDNSTLHPTIQPPQRVITSERLHANQRSALLHLNHLLMTQLPQRAASHACHKGIQSERPCAKLRSILLRKHTPLNVHSIIQRGPSQETPQIKRKRMLLHMRNLLNVRPQIQPWQRVIMDYVSVPPNPKKMSRMPTVNTTQPRPSASRVTSGAVKATPHVEAPPKTTGSSMRLQQAVPQLTPVRDLFSDTWLKFTHYRGMDGHSQDSDEEPQRPATKFSRPRHVTISSMRRSIDRVESDFDDMYSSGSGKLSDGEVRDVFESTPVHSTPPPAFKIKSAFGSSTSSAFENTQHLNTSPTLGKAPPQLVPREATPTAFEGFPEDSHDPLGTYALSKLERKWGLPTFLVCRANECNPTGPFTPETTPTHHLYTYRFPADVGATIPPPPDEEGFGHIIACGPGHRLVGVEKGVAYWHESRNYWIRLPWKSHYIPEAERLDPQDAYQLTMDAAMLNSFLTDLHRHYGITDQPTAHNYAHKHLPAGKGGASSISSRLPISKIFSQLKPSNAVKIEPNLEPIRPHARNSSALQSGSTTKALPFVPQRTRPSEIPQNATIHVVEDSDDDQTTSHCSQSAIADGVSTPSGSDFQASFIETNVDTLCRLHGTLDDIRGARANARRVLAECGASMEAVEKGGNAVKVSAQDREKLKVIGKELHAIVNKTGLPVHMLLQYTGLLIQWTRGQNSWNLYQEFVRTQDRKIPFETFGAVVKPEYDEMKRQSSSQQWNKLKETWRNAITKEWMSKVSTTKRSASHDNAAMVKHMSQIVAQFSELQGKIRNGAPIEMITLVYLSDPHMRQLSQFLVSDPNLRPLFKSQ</sequence>
<feature type="non-terminal residue" evidence="2">
    <location>
        <position position="1"/>
    </location>
</feature>